<evidence type="ECO:0000313" key="2">
    <source>
        <dbReference type="EMBL" id="KIW53932.1"/>
    </source>
</evidence>
<dbReference type="PANTHER" id="PTHR42951:SF4">
    <property type="entry name" value="ACYL-COENZYME A THIOESTERASE MBLAC2"/>
    <property type="match status" value="1"/>
</dbReference>
<dbReference type="PANTHER" id="PTHR42951">
    <property type="entry name" value="METALLO-BETA-LACTAMASE DOMAIN-CONTAINING"/>
    <property type="match status" value="1"/>
</dbReference>
<feature type="domain" description="Metallo-beta-lactamase" evidence="1">
    <location>
        <begin position="30"/>
        <end position="327"/>
    </location>
</feature>
<dbReference type="STRING" id="348802.A0A0D2CV02"/>
<evidence type="ECO:0000259" key="1">
    <source>
        <dbReference type="SMART" id="SM00849"/>
    </source>
</evidence>
<accession>A0A0D2CV02</accession>
<dbReference type="InterPro" id="IPR001279">
    <property type="entry name" value="Metallo-B-lactamas"/>
</dbReference>
<dbReference type="GeneID" id="25328247"/>
<dbReference type="Gene3D" id="3.60.15.10">
    <property type="entry name" value="Ribonuclease Z/Hydroxyacylglutathione hydrolase-like"/>
    <property type="match status" value="1"/>
</dbReference>
<dbReference type="HOGENOM" id="CLU_450566_0_0_1"/>
<dbReference type="SMART" id="SM00849">
    <property type="entry name" value="Lactamase_B"/>
    <property type="match status" value="1"/>
</dbReference>
<evidence type="ECO:0000313" key="3">
    <source>
        <dbReference type="Proteomes" id="UP000054342"/>
    </source>
</evidence>
<organism evidence="2 3">
    <name type="scientific">Exophiala xenobiotica</name>
    <dbReference type="NCBI Taxonomy" id="348802"/>
    <lineage>
        <taxon>Eukaryota</taxon>
        <taxon>Fungi</taxon>
        <taxon>Dikarya</taxon>
        <taxon>Ascomycota</taxon>
        <taxon>Pezizomycotina</taxon>
        <taxon>Eurotiomycetes</taxon>
        <taxon>Chaetothyriomycetidae</taxon>
        <taxon>Chaetothyriales</taxon>
        <taxon>Herpotrichiellaceae</taxon>
        <taxon>Exophiala</taxon>
    </lineage>
</organism>
<dbReference type="AlphaFoldDB" id="A0A0D2CV02"/>
<dbReference type="RefSeq" id="XP_013314516.1">
    <property type="nucleotide sequence ID" value="XM_013459062.1"/>
</dbReference>
<name>A0A0D2CV02_9EURO</name>
<sequence>MIEEGFFCLPDIPDSCPFTISRLLTPSGEASASWLIREHDQYGEYPHIYAKVCTSPRRQEDDDGCPEKPAAHKVIVLSDTGCATETLNTKLQRCDADGLNEIYSTPPGEPRRWNLRTFLEYTINPGGQTPYVVITTHCHYDHILGIGKLMKPTPPARARCFSPKTRHMSHEQLSRVTTPTVLTSSHDKSFVTPYANLQRHSLSSSVGLYAPRYAITWAEDLSEVQWHFSDTSKDSDSVAPVSSISTSISISSRITVLHTPGHTPDSMSWYDADLALVCVGDSFYVKETDETRKAPWGPEPPMPTMFDVESDLADLWRSMQRLLHFARARNEELERERECEPEPERNVIERLSDHGMLLRQPNAKREQAWPWRSAPCQSQTGFDYPHPPSDGQGRLPKALFLHARNTTTEHDVDDDDWILVDLVVQGTSSRSASSPPPRVRLAAAHTTVTLDAEAAILSFREFIARILRDEVPKQRAKEGYRGEERWFFDFALQEGGEPEHDIQNGNLRYVHSYSVLAPLQVIELGRRKIPREAWMKLEV</sequence>
<dbReference type="InterPro" id="IPR050855">
    <property type="entry name" value="NDM-1-like"/>
</dbReference>
<gene>
    <name evidence="2" type="ORF">PV05_06339</name>
</gene>
<keyword evidence="3" id="KW-1185">Reference proteome</keyword>
<dbReference type="EMBL" id="KN847320">
    <property type="protein sequence ID" value="KIW53932.1"/>
    <property type="molecule type" value="Genomic_DNA"/>
</dbReference>
<proteinExistence type="predicted"/>
<dbReference type="CDD" id="cd06262">
    <property type="entry name" value="metallo-hydrolase-like_MBL-fold"/>
    <property type="match status" value="1"/>
</dbReference>
<dbReference type="OrthoDB" id="3341310at2759"/>
<reference evidence="2 3" key="1">
    <citation type="submission" date="2015-01" db="EMBL/GenBank/DDBJ databases">
        <title>The Genome Sequence of Exophiala xenobiotica CBS118157.</title>
        <authorList>
            <consortium name="The Broad Institute Genomics Platform"/>
            <person name="Cuomo C."/>
            <person name="de Hoog S."/>
            <person name="Gorbushina A."/>
            <person name="Stielow B."/>
            <person name="Teixiera M."/>
            <person name="Abouelleil A."/>
            <person name="Chapman S.B."/>
            <person name="Priest M."/>
            <person name="Young S.K."/>
            <person name="Wortman J."/>
            <person name="Nusbaum C."/>
            <person name="Birren B."/>
        </authorList>
    </citation>
    <scope>NUCLEOTIDE SEQUENCE [LARGE SCALE GENOMIC DNA]</scope>
    <source>
        <strain evidence="2 3">CBS 118157</strain>
    </source>
</reference>
<dbReference type="Proteomes" id="UP000054342">
    <property type="component" value="Unassembled WGS sequence"/>
</dbReference>
<dbReference type="Pfam" id="PF00753">
    <property type="entry name" value="Lactamase_B"/>
    <property type="match status" value="1"/>
</dbReference>
<dbReference type="InterPro" id="IPR036866">
    <property type="entry name" value="RibonucZ/Hydroxyglut_hydro"/>
</dbReference>
<dbReference type="SUPFAM" id="SSF56281">
    <property type="entry name" value="Metallo-hydrolase/oxidoreductase"/>
    <property type="match status" value="1"/>
</dbReference>
<protein>
    <recommendedName>
        <fullName evidence="1">Metallo-beta-lactamase domain-containing protein</fullName>
    </recommendedName>
</protein>